<proteinExistence type="inferred from homology"/>
<dbReference type="Proteomes" id="UP000569914">
    <property type="component" value="Unassembled WGS sequence"/>
</dbReference>
<dbReference type="InterPro" id="IPR006059">
    <property type="entry name" value="SBP"/>
</dbReference>
<organism evidence="6 7">
    <name type="scientific">Microlunatus parietis</name>
    <dbReference type="NCBI Taxonomy" id="682979"/>
    <lineage>
        <taxon>Bacteria</taxon>
        <taxon>Bacillati</taxon>
        <taxon>Actinomycetota</taxon>
        <taxon>Actinomycetes</taxon>
        <taxon>Propionibacteriales</taxon>
        <taxon>Propionibacteriaceae</taxon>
        <taxon>Microlunatus</taxon>
    </lineage>
</organism>
<dbReference type="PROSITE" id="PS51257">
    <property type="entry name" value="PROKAR_LIPOPROTEIN"/>
    <property type="match status" value="1"/>
</dbReference>
<dbReference type="PANTHER" id="PTHR43649:SF31">
    <property type="entry name" value="SN-GLYCEROL-3-PHOSPHATE-BINDING PERIPLASMIC PROTEIN UGPB"/>
    <property type="match status" value="1"/>
</dbReference>
<comment type="subcellular location">
    <subcellularLocation>
        <location evidence="1">Cell envelope</location>
    </subcellularLocation>
</comment>
<dbReference type="EMBL" id="JACCBU010000001">
    <property type="protein sequence ID" value="NYE75334.1"/>
    <property type="molecule type" value="Genomic_DNA"/>
</dbReference>
<evidence type="ECO:0000256" key="1">
    <source>
        <dbReference type="ARBA" id="ARBA00004196"/>
    </source>
</evidence>
<evidence type="ECO:0000313" key="7">
    <source>
        <dbReference type="Proteomes" id="UP000569914"/>
    </source>
</evidence>
<dbReference type="Pfam" id="PF13416">
    <property type="entry name" value="SBP_bac_8"/>
    <property type="match status" value="1"/>
</dbReference>
<keyword evidence="7" id="KW-1185">Reference proteome</keyword>
<comment type="similarity">
    <text evidence="2">Belongs to the bacterial solute-binding protein 1 family.</text>
</comment>
<evidence type="ECO:0000256" key="4">
    <source>
        <dbReference type="ARBA" id="ARBA00022729"/>
    </source>
</evidence>
<evidence type="ECO:0000256" key="2">
    <source>
        <dbReference type="ARBA" id="ARBA00008520"/>
    </source>
</evidence>
<evidence type="ECO:0000256" key="3">
    <source>
        <dbReference type="ARBA" id="ARBA00022448"/>
    </source>
</evidence>
<dbReference type="PROSITE" id="PS51318">
    <property type="entry name" value="TAT"/>
    <property type="match status" value="1"/>
</dbReference>
<dbReference type="GO" id="GO:0030313">
    <property type="term" value="C:cell envelope"/>
    <property type="evidence" value="ECO:0007669"/>
    <property type="project" value="UniProtKB-SubCell"/>
</dbReference>
<evidence type="ECO:0000256" key="5">
    <source>
        <dbReference type="SAM" id="SignalP"/>
    </source>
</evidence>
<reference evidence="6 7" key="1">
    <citation type="submission" date="2020-07" db="EMBL/GenBank/DDBJ databases">
        <title>Sequencing the genomes of 1000 actinobacteria strains.</title>
        <authorList>
            <person name="Klenk H.-P."/>
        </authorList>
    </citation>
    <scope>NUCLEOTIDE SEQUENCE [LARGE SCALE GENOMIC DNA]</scope>
    <source>
        <strain evidence="6 7">DSM 22083</strain>
    </source>
</reference>
<dbReference type="Gene3D" id="3.40.190.10">
    <property type="entry name" value="Periplasmic binding protein-like II"/>
    <property type="match status" value="1"/>
</dbReference>
<evidence type="ECO:0000313" key="6">
    <source>
        <dbReference type="EMBL" id="NYE75334.1"/>
    </source>
</evidence>
<feature type="signal peptide" evidence="5">
    <location>
        <begin position="1"/>
        <end position="26"/>
    </location>
</feature>
<keyword evidence="3" id="KW-0813">Transport</keyword>
<dbReference type="InterPro" id="IPR050490">
    <property type="entry name" value="Bact_solute-bd_prot1"/>
</dbReference>
<keyword evidence="4 5" id="KW-0732">Signal</keyword>
<accession>A0A7Y9IFM5</accession>
<dbReference type="PANTHER" id="PTHR43649">
    <property type="entry name" value="ARABINOSE-BINDING PROTEIN-RELATED"/>
    <property type="match status" value="1"/>
</dbReference>
<dbReference type="AlphaFoldDB" id="A0A7Y9IFM5"/>
<protein>
    <submittedName>
        <fullName evidence="6">Multiple sugar transport system substrate-binding protein</fullName>
    </submittedName>
</protein>
<sequence>MNRRTLLGLSAAGAAGVVAGCSTPQAETPGQRTITWWDHNVNLQKANGAAYEAFTAKSGIAVKYTYHQTAKIGQALQLAKQSNQQPDVHSTAGLEASIPSLIADGWFAPIDWPDDVKKAFASLGGLVEGLHSFDGKLYTFPIFADRQYVAATWFNRDMIGKAGLDPANPPKTFDEFRTACRTVQDTQKGASGMILSLAHTGRMNEHLNSLAQGAGFEGINGVKFATGEFAFDDDAYVAVFEFLASLQADKLIFPGSSSLDDQTARVRWAAGAAGFYLDGPWCSGTVQTEAKQFLPSVDVGPMLQPEAGRPVVAYRGQAGGNYFISGSSKLPAEASELLTGLATKDYWTAIANAMAQPPYDLSVVEGSTAIEPWKRLIGWYADSVFIAPQAVLRNPDVQRVNRHSKAVKPGLGELLQGVFSGQVTDIRGALKKLTDDSAADREQAIKKAVADGAKVSADDWAFSDWKPATDYKNG</sequence>
<feature type="chain" id="PRO_5031466031" evidence="5">
    <location>
        <begin position="27"/>
        <end position="474"/>
    </location>
</feature>
<dbReference type="InterPro" id="IPR006311">
    <property type="entry name" value="TAT_signal"/>
</dbReference>
<dbReference type="SUPFAM" id="SSF53850">
    <property type="entry name" value="Periplasmic binding protein-like II"/>
    <property type="match status" value="1"/>
</dbReference>
<dbReference type="RefSeq" id="WP_179757857.1">
    <property type="nucleotide sequence ID" value="NZ_JACCBU010000001.1"/>
</dbReference>
<keyword evidence="6" id="KW-0762">Sugar transport</keyword>
<comment type="caution">
    <text evidence="6">The sequence shown here is derived from an EMBL/GenBank/DDBJ whole genome shotgun (WGS) entry which is preliminary data.</text>
</comment>
<name>A0A7Y9IFM5_9ACTN</name>
<gene>
    <name evidence="6" type="ORF">BKA15_006663</name>
</gene>